<sequence length="94" mass="9449">MCNQVYIGAGLCLSTVAVLVNSARAAAGRAAHGKEAFVNTGGNRVGTLAVKATEDAAIVTVHARSASFAARALFKTESSEGTAAASGRTARARL</sequence>
<organism evidence="2 3">
    <name type="scientific">Colletotrichum navitas</name>
    <dbReference type="NCBI Taxonomy" id="681940"/>
    <lineage>
        <taxon>Eukaryota</taxon>
        <taxon>Fungi</taxon>
        <taxon>Dikarya</taxon>
        <taxon>Ascomycota</taxon>
        <taxon>Pezizomycotina</taxon>
        <taxon>Sordariomycetes</taxon>
        <taxon>Hypocreomycetidae</taxon>
        <taxon>Glomerellales</taxon>
        <taxon>Glomerellaceae</taxon>
        <taxon>Colletotrichum</taxon>
        <taxon>Colletotrichum graminicola species complex</taxon>
    </lineage>
</organism>
<proteinExistence type="predicted"/>
<dbReference type="RefSeq" id="XP_060406600.1">
    <property type="nucleotide sequence ID" value="XM_060559580.1"/>
</dbReference>
<dbReference type="Proteomes" id="UP001230504">
    <property type="component" value="Unassembled WGS sequence"/>
</dbReference>
<feature type="chain" id="PRO_5041937206" description="Secreted protein" evidence="1">
    <location>
        <begin position="26"/>
        <end position="94"/>
    </location>
</feature>
<feature type="non-terminal residue" evidence="2">
    <location>
        <position position="94"/>
    </location>
</feature>
<accession>A0AAD8UXB0</accession>
<dbReference type="AlphaFoldDB" id="A0AAD8UXB0"/>
<gene>
    <name evidence="2" type="ORF">LY79DRAFT_574345</name>
</gene>
<evidence type="ECO:0008006" key="4">
    <source>
        <dbReference type="Google" id="ProtNLM"/>
    </source>
</evidence>
<evidence type="ECO:0000313" key="2">
    <source>
        <dbReference type="EMBL" id="KAK1558183.1"/>
    </source>
</evidence>
<keyword evidence="1" id="KW-0732">Signal</keyword>
<feature type="signal peptide" evidence="1">
    <location>
        <begin position="1"/>
        <end position="25"/>
    </location>
</feature>
<name>A0AAD8UXB0_9PEZI</name>
<dbReference type="EMBL" id="JAHLJV010000496">
    <property type="protein sequence ID" value="KAK1558183.1"/>
    <property type="molecule type" value="Genomic_DNA"/>
</dbReference>
<evidence type="ECO:0000256" key="1">
    <source>
        <dbReference type="SAM" id="SignalP"/>
    </source>
</evidence>
<keyword evidence="3" id="KW-1185">Reference proteome</keyword>
<protein>
    <recommendedName>
        <fullName evidence="4">Secreted protein</fullName>
    </recommendedName>
</protein>
<comment type="caution">
    <text evidence="2">The sequence shown here is derived from an EMBL/GenBank/DDBJ whole genome shotgun (WGS) entry which is preliminary data.</text>
</comment>
<dbReference type="GeneID" id="85443820"/>
<reference evidence="2" key="1">
    <citation type="submission" date="2021-06" db="EMBL/GenBank/DDBJ databases">
        <title>Comparative genomics, transcriptomics and evolutionary studies reveal genomic signatures of adaptation to plant cell wall in hemibiotrophic fungi.</title>
        <authorList>
            <consortium name="DOE Joint Genome Institute"/>
            <person name="Baroncelli R."/>
            <person name="Diaz J.F."/>
            <person name="Benocci T."/>
            <person name="Peng M."/>
            <person name="Battaglia E."/>
            <person name="Haridas S."/>
            <person name="Andreopoulos W."/>
            <person name="Labutti K."/>
            <person name="Pangilinan J."/>
            <person name="Floch G.L."/>
            <person name="Makela M.R."/>
            <person name="Henrissat B."/>
            <person name="Grigoriev I.V."/>
            <person name="Crouch J.A."/>
            <person name="De Vries R.P."/>
            <person name="Sukno S.A."/>
            <person name="Thon M.R."/>
        </authorList>
    </citation>
    <scope>NUCLEOTIDE SEQUENCE</scope>
    <source>
        <strain evidence="2">CBS 125086</strain>
    </source>
</reference>
<evidence type="ECO:0000313" key="3">
    <source>
        <dbReference type="Proteomes" id="UP001230504"/>
    </source>
</evidence>